<keyword evidence="2" id="KW-1185">Reference proteome</keyword>
<gene>
    <name evidence="1" type="ORF">Pmar_PMAR000713</name>
</gene>
<dbReference type="RefSeq" id="XP_002778884.1">
    <property type="nucleotide sequence ID" value="XM_002778838.1"/>
</dbReference>
<dbReference type="InParanoid" id="C5KXF5"/>
<reference evidence="1 2" key="1">
    <citation type="submission" date="2008-07" db="EMBL/GenBank/DDBJ databases">
        <authorList>
            <person name="El-Sayed N."/>
            <person name="Caler E."/>
            <person name="Inman J."/>
            <person name="Amedeo P."/>
            <person name="Hass B."/>
            <person name="Wortman J."/>
        </authorList>
    </citation>
    <scope>NUCLEOTIDE SEQUENCE [LARGE SCALE GENOMIC DNA]</scope>
    <source>
        <strain evidence="2">ATCC 50983 / TXsc</strain>
    </source>
</reference>
<dbReference type="Proteomes" id="UP000007800">
    <property type="component" value="Unassembled WGS sequence"/>
</dbReference>
<organism evidence="2">
    <name type="scientific">Perkinsus marinus (strain ATCC 50983 / TXsc)</name>
    <dbReference type="NCBI Taxonomy" id="423536"/>
    <lineage>
        <taxon>Eukaryota</taxon>
        <taxon>Sar</taxon>
        <taxon>Alveolata</taxon>
        <taxon>Perkinsozoa</taxon>
        <taxon>Perkinsea</taxon>
        <taxon>Perkinsida</taxon>
        <taxon>Perkinsidae</taxon>
        <taxon>Perkinsus</taxon>
    </lineage>
</organism>
<dbReference type="GeneID" id="9038914"/>
<sequence length="701" mass="75923">MLVARLRSEEFAKSVTKFHQELLRLVTTGASRNMGPSLWPIVANITAKHHQQEALPDQVVTEILDVVGRTHTSWGGRLAAYAIGSFAKLCRLNPRLISILGPLLDHHVASPMGSTWTDVEGICLRLYHIYKKDPDGDSFIHIFLPSLCKRLRAALHGNGPLPIATELDGILNLTALLGHQGVDTSMLVVELLERVQAKGQSMAVVHACLSLAESTAGLRPLIARCILVLDYKDLRRAKEVATLLSLLSSTPDSEHFQAAKLHLLQSPVLQGQGEGLSENGVALLARSLAGIGQADGTAVELESVVWRLGTRVFGTTLKGLPAPSVIAFMRAVTWCTEEGNLSDDTVQFFDNLGPYLLERQYPPDAPPSCSDLITADFLTLVSHRLMICDAQGDTTPGVFELTSSIESVRRRRQRHEALPRPSSGEGVTMDQLCIAVSSLGAMDVVSPDFARWVTTKVRRYPVDQITTSNVRDIIVGLSRTGKTDAVLFDLLLGTLQLESASEVVLAAVVSALRHVGYRKVDFIKSAVSATRDPVAAALVYHALSALDLAMEVDSGDMPGLDRLVEAKNITPIALSGAMEYFVRTHLGSERPSLESMRKGFIAAHPTSPLMTAVAVYLPHLLHTGDLELVRALHALVMRAKPGFAKSPPTPKTIVSEVQHCVSRVRYGQGGPAAATDCRRVWITREAGMELYTDGVASVTMG</sequence>
<dbReference type="AlphaFoldDB" id="C5KXF5"/>
<proteinExistence type="predicted"/>
<dbReference type="OrthoDB" id="313454at2759"/>
<name>C5KXF5_PERM5</name>
<evidence type="ECO:0000313" key="2">
    <source>
        <dbReference type="Proteomes" id="UP000007800"/>
    </source>
</evidence>
<protein>
    <submittedName>
        <fullName evidence="1">Uncharacterized protein</fullName>
    </submittedName>
</protein>
<dbReference type="EMBL" id="GG677256">
    <property type="protein sequence ID" value="EER10679.1"/>
    <property type="molecule type" value="Genomic_DNA"/>
</dbReference>
<accession>C5KXF5</accession>
<evidence type="ECO:0000313" key="1">
    <source>
        <dbReference type="EMBL" id="EER10679.1"/>
    </source>
</evidence>